<proteinExistence type="predicted"/>
<evidence type="ECO:0000256" key="1">
    <source>
        <dbReference type="ARBA" id="ARBA00004651"/>
    </source>
</evidence>
<keyword evidence="2" id="KW-1003">Cell membrane</keyword>
<sequence length="773" mass="90005">MTSMDCQITLLDKYWDEIAEFERQILQVIINNGTSIKKTNKKGTNDGTSNKANNPANSKHRLSKFILKSAVVLYPYPSTDYEGLLWSIHRLQWRIQEKRLDPTYLIIHLELLLEDMTSFLDQLRLTDWILTSQIFLIHQGQPYLAHLMHTPEKLFTPLFNENGKNIYTEEQIKKMWIDDTKNFEESYIDMLGYDRDIPDSGSDICSNITWISYLDEGGDKNWNKKDIKPHEICLNFLLREQHNSKLPFQDPKKPAQVANRITYTYMVDDVIDYRNNKTAYFDAYVHPYGSVMDTYVITLIANDPVQTAGAGALFAPFDTMTWILVVCSVLGIVVTFKLLLMSDNRDLLFTLKVFLFSFFLFLGQSSADYSRRLFRPFWRGAPLLALVFVTTFFIKNFYEGELYSSLSLKPIPSYPTGLLELIDAKFPIVSTPEDAQHLKLELEKRTELEKMKQFKVTYKIKDFWDYIKFPEYSSFDTTAMFIINSTHASPLNLENEEKYQLPAEYAIVGKKMSVESHVRLLKALGEKVTVKVEPLVVIKAHKAIMTWRSPLTPTIRRTLGRLDQSGIFQYWQKYGQDYQFLGDFRRLVQNATWRTINRINKGFDTIDRFAKENFHFLYTPKVTPDHKTKWIGVTMDTLRVPFFLYFACMAVASLVFMYEYLGTRMRMILRRWRRVAPMTGEIIPLVSRGVPKVFHPEGDAEQVGDDNAERDQRVDVLGDANVHEFQDPDQINRGGSENHCREIVPYDYKAARRQILNIPICKFEFGTLDLHHG</sequence>
<reference evidence="9 10" key="1">
    <citation type="submission" date="2015-12" db="EMBL/GenBank/DDBJ databases">
        <title>The genome of Folsomia candida.</title>
        <authorList>
            <person name="Faddeeva A."/>
            <person name="Derks M.F."/>
            <person name="Anvar Y."/>
            <person name="Smit S."/>
            <person name="Van Straalen N."/>
            <person name="Roelofs D."/>
        </authorList>
    </citation>
    <scope>NUCLEOTIDE SEQUENCE [LARGE SCALE GENOMIC DNA]</scope>
    <source>
        <strain evidence="9 10">VU population</strain>
        <tissue evidence="9">Whole body</tissue>
    </source>
</reference>
<keyword evidence="10" id="KW-1185">Reference proteome</keyword>
<evidence type="ECO:0000256" key="6">
    <source>
        <dbReference type="ARBA" id="ARBA00023170"/>
    </source>
</evidence>
<dbReference type="PANTHER" id="PTHR42643">
    <property type="entry name" value="IONOTROPIC RECEPTOR 20A-RELATED"/>
    <property type="match status" value="1"/>
</dbReference>
<keyword evidence="4 8" id="KW-1133">Transmembrane helix</keyword>
<evidence type="ECO:0000256" key="8">
    <source>
        <dbReference type="SAM" id="Phobius"/>
    </source>
</evidence>
<dbReference type="PANTHER" id="PTHR42643:SF24">
    <property type="entry name" value="IONOTROPIC RECEPTOR 60A"/>
    <property type="match status" value="1"/>
</dbReference>
<dbReference type="AlphaFoldDB" id="A0A226CVM6"/>
<dbReference type="EMBL" id="LNIX01000057">
    <property type="protein sequence ID" value="OXA37445.1"/>
    <property type="molecule type" value="Genomic_DNA"/>
</dbReference>
<feature type="transmembrane region" description="Helical" evidence="8">
    <location>
        <begin position="322"/>
        <end position="341"/>
    </location>
</feature>
<dbReference type="InterPro" id="IPR052192">
    <property type="entry name" value="Insect_Ionotropic_Sensory_Rcpt"/>
</dbReference>
<accession>A0A226CVM6</accession>
<comment type="caution">
    <text evidence="9">The sequence shown here is derived from an EMBL/GenBank/DDBJ whole genome shotgun (WGS) entry which is preliminary data.</text>
</comment>
<comment type="subcellular location">
    <subcellularLocation>
        <location evidence="1">Cell membrane</location>
        <topology evidence="1">Multi-pass membrane protein</topology>
    </subcellularLocation>
</comment>
<keyword evidence="6" id="KW-0675">Receptor</keyword>
<evidence type="ECO:0000256" key="7">
    <source>
        <dbReference type="ARBA" id="ARBA00023180"/>
    </source>
</evidence>
<evidence type="ECO:0000256" key="5">
    <source>
        <dbReference type="ARBA" id="ARBA00023136"/>
    </source>
</evidence>
<organism evidence="9 10">
    <name type="scientific">Folsomia candida</name>
    <name type="common">Springtail</name>
    <dbReference type="NCBI Taxonomy" id="158441"/>
    <lineage>
        <taxon>Eukaryota</taxon>
        <taxon>Metazoa</taxon>
        <taxon>Ecdysozoa</taxon>
        <taxon>Arthropoda</taxon>
        <taxon>Hexapoda</taxon>
        <taxon>Collembola</taxon>
        <taxon>Entomobryomorpha</taxon>
        <taxon>Isotomoidea</taxon>
        <taxon>Isotomidae</taxon>
        <taxon>Proisotominae</taxon>
        <taxon>Folsomia</taxon>
    </lineage>
</organism>
<gene>
    <name evidence="9" type="ORF">Fcan01_27796</name>
</gene>
<evidence type="ECO:0000256" key="4">
    <source>
        <dbReference type="ARBA" id="ARBA00022989"/>
    </source>
</evidence>
<dbReference type="Proteomes" id="UP000198287">
    <property type="component" value="Unassembled WGS sequence"/>
</dbReference>
<evidence type="ECO:0000313" key="10">
    <source>
        <dbReference type="Proteomes" id="UP000198287"/>
    </source>
</evidence>
<name>A0A226CVM6_FOLCA</name>
<keyword evidence="5 8" id="KW-0472">Membrane</keyword>
<feature type="transmembrane region" description="Helical" evidence="8">
    <location>
        <begin position="377"/>
        <end position="398"/>
    </location>
</feature>
<evidence type="ECO:0000313" key="9">
    <source>
        <dbReference type="EMBL" id="OXA37445.1"/>
    </source>
</evidence>
<dbReference type="GO" id="GO:0005886">
    <property type="term" value="C:plasma membrane"/>
    <property type="evidence" value="ECO:0007669"/>
    <property type="project" value="UniProtKB-SubCell"/>
</dbReference>
<evidence type="ECO:0000256" key="2">
    <source>
        <dbReference type="ARBA" id="ARBA00022475"/>
    </source>
</evidence>
<protein>
    <submittedName>
        <fullName evidence="9">Uncharacterized protein</fullName>
    </submittedName>
</protein>
<feature type="transmembrane region" description="Helical" evidence="8">
    <location>
        <begin position="347"/>
        <end position="365"/>
    </location>
</feature>
<keyword evidence="3 8" id="KW-0812">Transmembrane</keyword>
<feature type="transmembrane region" description="Helical" evidence="8">
    <location>
        <begin position="642"/>
        <end position="661"/>
    </location>
</feature>
<keyword evidence="7" id="KW-0325">Glycoprotein</keyword>
<evidence type="ECO:0000256" key="3">
    <source>
        <dbReference type="ARBA" id="ARBA00022692"/>
    </source>
</evidence>